<feature type="compositionally biased region" description="Low complexity" evidence="1">
    <location>
        <begin position="249"/>
        <end position="259"/>
    </location>
</feature>
<dbReference type="PANTHER" id="PTHR12243:SF67">
    <property type="entry name" value="COREPRESSOR OF PANGOLIN, ISOFORM A-RELATED"/>
    <property type="match status" value="1"/>
</dbReference>
<feature type="region of interest" description="Disordered" evidence="1">
    <location>
        <begin position="242"/>
        <end position="343"/>
    </location>
</feature>
<feature type="domain" description="MADF" evidence="2">
    <location>
        <begin position="14"/>
        <end position="113"/>
    </location>
</feature>
<feature type="compositionally biased region" description="Polar residues" evidence="1">
    <location>
        <begin position="312"/>
        <end position="321"/>
    </location>
</feature>
<dbReference type="SMART" id="SM00595">
    <property type="entry name" value="MADF"/>
    <property type="match status" value="1"/>
</dbReference>
<dbReference type="Proteomes" id="UP001497382">
    <property type="component" value="Unassembled WGS sequence"/>
</dbReference>
<dbReference type="AlphaFoldDB" id="A0AAV2BG57"/>
<evidence type="ECO:0000313" key="3">
    <source>
        <dbReference type="EMBL" id="CAL1295196.1"/>
    </source>
</evidence>
<dbReference type="InterPro" id="IPR039353">
    <property type="entry name" value="TF_Adf1"/>
</dbReference>
<feature type="compositionally biased region" description="Polar residues" evidence="1">
    <location>
        <begin position="355"/>
        <end position="376"/>
    </location>
</feature>
<dbReference type="InterPro" id="IPR006578">
    <property type="entry name" value="MADF-dom"/>
</dbReference>
<name>A0AAV2BG57_9ARAC</name>
<dbReference type="Pfam" id="PF10545">
    <property type="entry name" value="MADF_DNA_bdg"/>
    <property type="match status" value="1"/>
</dbReference>
<organism evidence="3 4">
    <name type="scientific">Larinioides sclopetarius</name>
    <dbReference type="NCBI Taxonomy" id="280406"/>
    <lineage>
        <taxon>Eukaryota</taxon>
        <taxon>Metazoa</taxon>
        <taxon>Ecdysozoa</taxon>
        <taxon>Arthropoda</taxon>
        <taxon>Chelicerata</taxon>
        <taxon>Arachnida</taxon>
        <taxon>Araneae</taxon>
        <taxon>Araneomorphae</taxon>
        <taxon>Entelegynae</taxon>
        <taxon>Araneoidea</taxon>
        <taxon>Araneidae</taxon>
        <taxon>Larinioides</taxon>
    </lineage>
</organism>
<feature type="region of interest" description="Disordered" evidence="1">
    <location>
        <begin position="355"/>
        <end position="381"/>
    </location>
</feature>
<reference evidence="3 4" key="1">
    <citation type="submission" date="2024-04" db="EMBL/GenBank/DDBJ databases">
        <authorList>
            <person name="Rising A."/>
            <person name="Reimegard J."/>
            <person name="Sonavane S."/>
            <person name="Akerstrom W."/>
            <person name="Nylinder S."/>
            <person name="Hedman E."/>
            <person name="Kallberg Y."/>
        </authorList>
    </citation>
    <scope>NUCLEOTIDE SEQUENCE [LARGE SCALE GENOMIC DNA]</scope>
</reference>
<gene>
    <name evidence="3" type="ORF">LARSCL_LOCUS19148</name>
</gene>
<comment type="caution">
    <text evidence="3">The sequence shown here is derived from an EMBL/GenBank/DDBJ whole genome shotgun (WGS) entry which is preliminary data.</text>
</comment>
<feature type="compositionally biased region" description="Low complexity" evidence="1">
    <location>
        <begin position="294"/>
        <end position="307"/>
    </location>
</feature>
<dbReference type="PROSITE" id="PS51029">
    <property type="entry name" value="MADF"/>
    <property type="match status" value="1"/>
</dbReference>
<dbReference type="PANTHER" id="PTHR12243">
    <property type="entry name" value="MADF DOMAIN TRANSCRIPTION FACTOR"/>
    <property type="match status" value="1"/>
</dbReference>
<evidence type="ECO:0000259" key="2">
    <source>
        <dbReference type="PROSITE" id="PS51029"/>
    </source>
</evidence>
<keyword evidence="4" id="KW-1185">Reference proteome</keyword>
<dbReference type="EMBL" id="CAXIEN010000364">
    <property type="protein sequence ID" value="CAL1295196.1"/>
    <property type="molecule type" value="Genomic_DNA"/>
</dbReference>
<protein>
    <recommendedName>
        <fullName evidence="2">MADF domain-containing protein</fullName>
    </recommendedName>
</protein>
<sequence>MNAKGIFDHKDEALVIELVRQHPSLWNTADSNYQKKCMKKLLYMQIAEELKKRWPDKAHLLTGDSVRHKFNTLKSYFQREQRKMKAWDKISTVRMFPKWIHFDKMLFVTEKDGRNESECDLNISSERVEEEISSGDKELEHNDSVAETSWSDSNEGKDSFLLLQSPIQSNEGVFEPSVKIEVPDDSTSCSDGNIGTDSSLLLQSNEETFKPCVKMELPDDSPPVCVSFMTQTSDDTIIAETSYSDRTDSSLSIQSSVQSNEDAEPFLKKKNPDNSSPVRNSLNIDTPVNTTFAETSYSSSYEETYSTPPLQPSIQSNNETVESPLKRKKLSNSSPVCDSTETEIPMTAVVSEISCSNSNERTDSSPSFQPSVQSNGKAAEPPLKRKKLLLVRRITPSFLEQRSPLINKKKKPNNSSPMCDSTETETPVILKTWSASSGGLPTFNVALGNLVVASLNQMPAEKANAATKEILDVLLKYGRETNHLR</sequence>
<accession>A0AAV2BG57</accession>
<feature type="region of interest" description="Disordered" evidence="1">
    <location>
        <begin position="125"/>
        <end position="154"/>
    </location>
</feature>
<evidence type="ECO:0000256" key="1">
    <source>
        <dbReference type="SAM" id="MobiDB-lite"/>
    </source>
</evidence>
<proteinExistence type="predicted"/>
<feature type="compositionally biased region" description="Basic and acidic residues" evidence="1">
    <location>
        <begin position="134"/>
        <end position="144"/>
    </location>
</feature>
<feature type="compositionally biased region" description="Polar residues" evidence="1">
    <location>
        <begin position="273"/>
        <end position="293"/>
    </location>
</feature>
<evidence type="ECO:0000313" key="4">
    <source>
        <dbReference type="Proteomes" id="UP001497382"/>
    </source>
</evidence>